<sequence length="523" mass="57122">MGHTAQQRMHYLEAFERSVRVHGDDTAILTDDGRSFTYDEFDRRSTELTNAVTDAVGDSPLAVLTLNGPAAAEAMITGHKRGTPTVQLAFRGTAGELVDMVETAGADALLFDDANADTAVDVIDGADLSVGFHAGSAAIDHPDVVDYEDALDAAASTLPDRLPVDGKTNIFYTSGTTSTPKALAFDGEQMWTGAYQGVMEHGIDQTDLAIVTTPWYHMVTSDAWLYPHWMAGATVLLHEDFDPAEVLELVEDNAATGLLAVPTQLSLLNDVQENAADPYDTSTLSYVRTGGSVVTEELVERTSEFLSEHLYNTYGMTEGGPNFTFAHPSVQDDHPGTIGKESFSWELRVVETAPVTEHPDPEAEVGPGEQGEIIARGPGVPDGYIDNPEAEEKSFFDEWLRTRDVAEVDEDGFLYITDRVDNMFISGGENIYPAEVERAIDGHPAVAETLVFGRDDPEWGKKVTAIVVAEADVDAEELDDFCCKHDGLANYKRPREYVVREEPLPRTDTGTVQRQQAIDRHFD</sequence>
<feature type="domain" description="AMP-dependent synthetase/ligase" evidence="2">
    <location>
        <begin position="15"/>
        <end position="384"/>
    </location>
</feature>
<dbReference type="Pfam" id="PF00501">
    <property type="entry name" value="AMP-binding"/>
    <property type="match status" value="1"/>
</dbReference>
<dbReference type="Gene3D" id="3.30.300.30">
    <property type="match status" value="1"/>
</dbReference>
<gene>
    <name evidence="4" type="ORF">ABSL23_11960</name>
</gene>
<reference evidence="4" key="1">
    <citation type="submission" date="2024-06" db="EMBL/GenBank/DDBJ databases">
        <title>Genome Sequence of an extremely halophilic archaeon isolated from Permian era halite, Salado Formation, Carlsbad, New Mexico: Halobacterium sp. strain NMX12-1.</title>
        <authorList>
            <person name="Sotoa L."/>
            <person name="DasSarma P."/>
            <person name="Anton B.P."/>
            <person name="Vincze T."/>
            <person name="Verma I."/>
            <person name="Eralp B."/>
            <person name="Powers D.W."/>
            <person name="Dozier B.L."/>
            <person name="Roberts R.J."/>
            <person name="DasSarma S."/>
        </authorList>
    </citation>
    <scope>NUCLEOTIDE SEQUENCE</scope>
    <source>
        <strain evidence="4">NMX12-1</strain>
    </source>
</reference>
<accession>A0AAU8CAH4</accession>
<evidence type="ECO:0000259" key="3">
    <source>
        <dbReference type="Pfam" id="PF13193"/>
    </source>
</evidence>
<dbReference type="Pfam" id="PF13193">
    <property type="entry name" value="AMP-binding_C"/>
    <property type="match status" value="1"/>
</dbReference>
<feature type="domain" description="AMP-binding enzyme C-terminal" evidence="3">
    <location>
        <begin position="435"/>
        <end position="510"/>
    </location>
</feature>
<evidence type="ECO:0000256" key="1">
    <source>
        <dbReference type="SAM" id="MobiDB-lite"/>
    </source>
</evidence>
<feature type="region of interest" description="Disordered" evidence="1">
    <location>
        <begin position="502"/>
        <end position="523"/>
    </location>
</feature>
<dbReference type="GeneID" id="91109874"/>
<dbReference type="PROSITE" id="PS00455">
    <property type="entry name" value="AMP_BINDING"/>
    <property type="match status" value="1"/>
</dbReference>
<proteinExistence type="predicted"/>
<dbReference type="InterPro" id="IPR020845">
    <property type="entry name" value="AMP-binding_CS"/>
</dbReference>
<dbReference type="EMBL" id="CP159204">
    <property type="protein sequence ID" value="XCF15946.1"/>
    <property type="molecule type" value="Genomic_DNA"/>
</dbReference>
<dbReference type="InterPro" id="IPR050237">
    <property type="entry name" value="ATP-dep_AMP-bd_enzyme"/>
</dbReference>
<dbReference type="InterPro" id="IPR025110">
    <property type="entry name" value="AMP-bd_C"/>
</dbReference>
<dbReference type="InterPro" id="IPR000873">
    <property type="entry name" value="AMP-dep_synth/lig_dom"/>
</dbReference>
<dbReference type="KEGG" id="hanx:ABSL23_11960"/>
<name>A0AAU8CAH4_9EURY</name>
<dbReference type="PANTHER" id="PTHR43767:SF1">
    <property type="entry name" value="NONRIBOSOMAL PEPTIDE SYNTHASE PES1 (EUROFUNG)-RELATED"/>
    <property type="match status" value="1"/>
</dbReference>
<dbReference type="InterPro" id="IPR042099">
    <property type="entry name" value="ANL_N_sf"/>
</dbReference>
<dbReference type="RefSeq" id="WP_353633880.1">
    <property type="nucleotide sequence ID" value="NZ_CP159204.1"/>
</dbReference>
<feature type="region of interest" description="Disordered" evidence="1">
    <location>
        <begin position="357"/>
        <end position="380"/>
    </location>
</feature>
<organism evidence="4">
    <name type="scientific">Halobacterium sp. NMX12-1</name>
    <dbReference type="NCBI Taxonomy" id="3166650"/>
    <lineage>
        <taxon>Archaea</taxon>
        <taxon>Methanobacteriati</taxon>
        <taxon>Methanobacteriota</taxon>
        <taxon>Stenosarchaea group</taxon>
        <taxon>Halobacteria</taxon>
        <taxon>Halobacteriales</taxon>
        <taxon>Halobacteriaceae</taxon>
        <taxon>Halobacterium</taxon>
    </lineage>
</organism>
<dbReference type="InterPro" id="IPR045851">
    <property type="entry name" value="AMP-bd_C_sf"/>
</dbReference>
<evidence type="ECO:0000313" key="4">
    <source>
        <dbReference type="EMBL" id="XCF15946.1"/>
    </source>
</evidence>
<protein>
    <submittedName>
        <fullName evidence="4">AMP-binding protein</fullName>
    </submittedName>
</protein>
<dbReference type="SUPFAM" id="SSF56801">
    <property type="entry name" value="Acetyl-CoA synthetase-like"/>
    <property type="match status" value="1"/>
</dbReference>
<dbReference type="Gene3D" id="3.40.50.12780">
    <property type="entry name" value="N-terminal domain of ligase-like"/>
    <property type="match status" value="1"/>
</dbReference>
<evidence type="ECO:0000259" key="2">
    <source>
        <dbReference type="Pfam" id="PF00501"/>
    </source>
</evidence>
<dbReference type="AlphaFoldDB" id="A0AAU8CAH4"/>
<dbReference type="PANTHER" id="PTHR43767">
    <property type="entry name" value="LONG-CHAIN-FATTY-ACID--COA LIGASE"/>
    <property type="match status" value="1"/>
</dbReference>
<dbReference type="GO" id="GO:0016878">
    <property type="term" value="F:acid-thiol ligase activity"/>
    <property type="evidence" value="ECO:0007669"/>
    <property type="project" value="UniProtKB-ARBA"/>
</dbReference>